<evidence type="ECO:0000259" key="7">
    <source>
        <dbReference type="Pfam" id="PF05699"/>
    </source>
</evidence>
<evidence type="ECO:0000313" key="8">
    <source>
        <dbReference type="EMBL" id="KAF5392587.1"/>
    </source>
</evidence>
<feature type="region of interest" description="Disordered" evidence="6">
    <location>
        <begin position="1"/>
        <end position="72"/>
    </location>
</feature>
<comment type="subcellular location">
    <subcellularLocation>
        <location evidence="1">Nucleus</location>
    </subcellularLocation>
</comment>
<dbReference type="PANTHER" id="PTHR46481">
    <property type="entry name" value="ZINC FINGER BED DOMAIN-CONTAINING PROTEIN 4"/>
    <property type="match status" value="1"/>
</dbReference>
<feature type="domain" description="HAT C-terminal dimerisation" evidence="7">
    <location>
        <begin position="700"/>
        <end position="778"/>
    </location>
</feature>
<organism evidence="8 9">
    <name type="scientific">Collybiopsis confluens</name>
    <dbReference type="NCBI Taxonomy" id="2823264"/>
    <lineage>
        <taxon>Eukaryota</taxon>
        <taxon>Fungi</taxon>
        <taxon>Dikarya</taxon>
        <taxon>Basidiomycota</taxon>
        <taxon>Agaricomycotina</taxon>
        <taxon>Agaricomycetes</taxon>
        <taxon>Agaricomycetidae</taxon>
        <taxon>Agaricales</taxon>
        <taxon>Marasmiineae</taxon>
        <taxon>Omphalotaceae</taxon>
        <taxon>Collybiopsis</taxon>
    </lineage>
</organism>
<keyword evidence="5" id="KW-0539">Nucleus</keyword>
<dbReference type="GO" id="GO:0008270">
    <property type="term" value="F:zinc ion binding"/>
    <property type="evidence" value="ECO:0007669"/>
    <property type="project" value="UniProtKB-KW"/>
</dbReference>
<dbReference type="GO" id="GO:0046983">
    <property type="term" value="F:protein dimerization activity"/>
    <property type="evidence" value="ECO:0007669"/>
    <property type="project" value="InterPro"/>
</dbReference>
<evidence type="ECO:0000256" key="3">
    <source>
        <dbReference type="ARBA" id="ARBA00022771"/>
    </source>
</evidence>
<evidence type="ECO:0000256" key="4">
    <source>
        <dbReference type="ARBA" id="ARBA00022833"/>
    </source>
</evidence>
<dbReference type="Proteomes" id="UP000518752">
    <property type="component" value="Unassembled WGS sequence"/>
</dbReference>
<dbReference type="InterPro" id="IPR012337">
    <property type="entry name" value="RNaseH-like_sf"/>
</dbReference>
<protein>
    <recommendedName>
        <fullName evidence="7">HAT C-terminal dimerisation domain-containing protein</fullName>
    </recommendedName>
</protein>
<proteinExistence type="predicted"/>
<evidence type="ECO:0000313" key="9">
    <source>
        <dbReference type="Proteomes" id="UP000518752"/>
    </source>
</evidence>
<keyword evidence="2" id="KW-0479">Metal-binding</keyword>
<dbReference type="InterPro" id="IPR008906">
    <property type="entry name" value="HATC_C_dom"/>
</dbReference>
<dbReference type="AlphaFoldDB" id="A0A8H5MG19"/>
<keyword evidence="4" id="KW-0862">Zinc</keyword>
<dbReference type="PANTHER" id="PTHR46481:SF10">
    <property type="entry name" value="ZINC FINGER BED DOMAIN-CONTAINING PROTEIN 39"/>
    <property type="match status" value="1"/>
</dbReference>
<reference evidence="8 9" key="1">
    <citation type="journal article" date="2020" name="ISME J.">
        <title>Uncovering the hidden diversity of litter-decomposition mechanisms in mushroom-forming fungi.</title>
        <authorList>
            <person name="Floudas D."/>
            <person name="Bentzer J."/>
            <person name="Ahren D."/>
            <person name="Johansson T."/>
            <person name="Persson P."/>
            <person name="Tunlid A."/>
        </authorList>
    </citation>
    <scope>NUCLEOTIDE SEQUENCE [LARGE SCALE GENOMIC DNA]</scope>
    <source>
        <strain evidence="8 9">CBS 406.79</strain>
    </source>
</reference>
<dbReference type="EMBL" id="JAACJN010000005">
    <property type="protein sequence ID" value="KAF5392587.1"/>
    <property type="molecule type" value="Genomic_DNA"/>
</dbReference>
<evidence type="ECO:0000256" key="2">
    <source>
        <dbReference type="ARBA" id="ARBA00022723"/>
    </source>
</evidence>
<name>A0A8H5MG19_9AGAR</name>
<dbReference type="SUPFAM" id="SSF53098">
    <property type="entry name" value="Ribonuclease H-like"/>
    <property type="match status" value="1"/>
</dbReference>
<dbReference type="Pfam" id="PF05699">
    <property type="entry name" value="Dimer_Tnp_hAT"/>
    <property type="match status" value="1"/>
</dbReference>
<dbReference type="GO" id="GO:0005634">
    <property type="term" value="C:nucleus"/>
    <property type="evidence" value="ECO:0007669"/>
    <property type="project" value="UniProtKB-SubCell"/>
</dbReference>
<dbReference type="OrthoDB" id="2677917at2759"/>
<comment type="caution">
    <text evidence="8">The sequence shown here is derived from an EMBL/GenBank/DDBJ whole genome shotgun (WGS) entry which is preliminary data.</text>
</comment>
<keyword evidence="9" id="KW-1185">Reference proteome</keyword>
<evidence type="ECO:0000256" key="1">
    <source>
        <dbReference type="ARBA" id="ARBA00004123"/>
    </source>
</evidence>
<sequence length="811" mass="91463">MKRRSGAVNTAPTKPPKRSRPHRRPVEEPEPEVPSSDPPRRFSSLPPSDPPSQRSSLPPSEAPIQLWSDDDETTKDAVIERIRKQVKNRKSPLYAFFDETPDVKFVSDSISPDFLIFRCSHCRTGVNQSMRTADKGSTSALKRHAVKCWGHDAVTAVQESENLTEARTVVRKHGKKSQTMLALALRSVKGWYQSFSTRPPDTSSIRVVTARWVAEAHRPFCVVADRCYRWLQKEGRPDCYVPSRETVARDVMKLYSGTRAKLAEELQDYPGLLPIALDAWTSPNHHAFMSVTTSWPRKQADGKEELFTTLLDFVKLPVSHSGENMASAVAKILMSYGIEKKLLSITCDNASANTAMLSELPKLLPDFPGLKAHVRCFAHTIDLTAKGILKPFEVRKGNVDDVDGVPNESTLEELQAELRDIREGNMDEDDEDGFAEVLNTMSDEEKQEWGEAVKPIRSALYKCRKIAFKIINSSTLLLPRWRALLPNILTLPRDVSTRWNSTYDMLNVFHSLRPQVTQFVDSNSNGLAEFQVNEHEWESIDGLTAALKLLKDATTWFSANSPTVAQVIPAMDAIDEALATGMVDNDKVSDPIKHALAIGKRTINKYYALLDDSNIYRMAMVLHPQHKTRYFENANWSEDWIEESIDITRAAYAQFKPIEDLDTSITQPLPDIPSSPPANSFISLMSKQSQLTPSASGRDELDRYLMDSCVPNDNPLHWWLMNREVYPNLAKLAISVHTIPATSVAVERSFSQGHILVSHLRNRLRPKTIQALMCFGTWSRQDFITNEELLIILHGTEADDADIDLDWLDDF</sequence>
<evidence type="ECO:0000256" key="6">
    <source>
        <dbReference type="SAM" id="MobiDB-lite"/>
    </source>
</evidence>
<dbReference type="InterPro" id="IPR052035">
    <property type="entry name" value="ZnF_BED_domain_contain"/>
</dbReference>
<keyword evidence="3" id="KW-0863">Zinc-finger</keyword>
<accession>A0A8H5MG19</accession>
<gene>
    <name evidence="8" type="ORF">D9757_002096</name>
</gene>
<evidence type="ECO:0000256" key="5">
    <source>
        <dbReference type="ARBA" id="ARBA00023242"/>
    </source>
</evidence>